<organism evidence="1">
    <name type="scientific">uncultured spirochete</name>
    <dbReference type="NCBI Taxonomy" id="156406"/>
    <lineage>
        <taxon>Bacteria</taxon>
        <taxon>Pseudomonadati</taxon>
        <taxon>Spirochaetota</taxon>
        <taxon>Spirochaetia</taxon>
        <taxon>Spirochaetales</taxon>
        <taxon>environmental samples</taxon>
    </lineage>
</organism>
<proteinExistence type="predicted"/>
<gene>
    <name evidence="1" type="ORF">SPIROBIBN47_240062</name>
</gene>
<name>A0A3P3XHW1_9SPIR</name>
<evidence type="ECO:0000313" key="1">
    <source>
        <dbReference type="EMBL" id="SLM12341.1"/>
    </source>
</evidence>
<protein>
    <submittedName>
        <fullName evidence="1">Uncharacterized protein</fullName>
    </submittedName>
</protein>
<dbReference type="AlphaFoldDB" id="A0A3P3XHW1"/>
<reference evidence="1" key="1">
    <citation type="submission" date="2017-02" db="EMBL/GenBank/DDBJ databases">
        <authorList>
            <person name="Regsiter A."/>
            <person name="William W."/>
        </authorList>
    </citation>
    <scope>NUCLEOTIDE SEQUENCE</scope>
    <source>
        <strain evidence="1">Bib</strain>
    </source>
</reference>
<accession>A0A3P3XHW1</accession>
<dbReference type="EMBL" id="FWDM01000017">
    <property type="protein sequence ID" value="SLM12341.1"/>
    <property type="molecule type" value="Genomic_DNA"/>
</dbReference>
<sequence length="47" mass="5228">MWVAGLQENAVASWLSAQAAARFTLTTARSLCYFIRAPYEHVGHFGQ</sequence>